<keyword evidence="3" id="KW-1185">Reference proteome</keyword>
<dbReference type="Proteomes" id="UP000054350">
    <property type="component" value="Unassembled WGS sequence"/>
</dbReference>
<dbReference type="PANTHER" id="PTHR15350">
    <property type="entry name" value="COP9 SIGNALOSOME COMPLEX SUBUNIT 7/DENDRITIC CELL PROTEIN GA17"/>
    <property type="match status" value="1"/>
</dbReference>
<proteinExistence type="predicted"/>
<protein>
    <recommendedName>
        <fullName evidence="4">PCI domain-containing protein</fullName>
    </recommendedName>
</protein>
<name>A0A0L0SXV4_ALLM3</name>
<evidence type="ECO:0000313" key="3">
    <source>
        <dbReference type="Proteomes" id="UP000054350"/>
    </source>
</evidence>
<organism evidence="2 3">
    <name type="scientific">Allomyces macrogynus (strain ATCC 38327)</name>
    <name type="common">Allomyces javanicus var. macrogynus</name>
    <dbReference type="NCBI Taxonomy" id="578462"/>
    <lineage>
        <taxon>Eukaryota</taxon>
        <taxon>Fungi</taxon>
        <taxon>Fungi incertae sedis</taxon>
        <taxon>Blastocladiomycota</taxon>
        <taxon>Blastocladiomycetes</taxon>
        <taxon>Blastocladiales</taxon>
        <taxon>Blastocladiaceae</taxon>
        <taxon>Allomyces</taxon>
    </lineage>
</organism>
<dbReference type="VEuPathDB" id="FungiDB:AMAG_11798"/>
<evidence type="ECO:0000256" key="1">
    <source>
        <dbReference type="SAM" id="MobiDB-lite"/>
    </source>
</evidence>
<dbReference type="InterPro" id="IPR045237">
    <property type="entry name" value="COPS7/eIF3m"/>
</dbReference>
<evidence type="ECO:0008006" key="4">
    <source>
        <dbReference type="Google" id="ProtNLM"/>
    </source>
</evidence>
<dbReference type="OrthoDB" id="10267031at2759"/>
<dbReference type="STRING" id="578462.A0A0L0SXV4"/>
<dbReference type="eggNOG" id="KOG2753">
    <property type="taxonomic scope" value="Eukaryota"/>
</dbReference>
<dbReference type="AlphaFoldDB" id="A0A0L0SXV4"/>
<gene>
    <name evidence="2" type="ORF">AMAG_11798</name>
</gene>
<reference evidence="3" key="2">
    <citation type="submission" date="2009-11" db="EMBL/GenBank/DDBJ databases">
        <title>The Genome Sequence of Allomyces macrogynus strain ATCC 38327.</title>
        <authorList>
            <consortium name="The Broad Institute Genome Sequencing Platform"/>
            <person name="Russ C."/>
            <person name="Cuomo C."/>
            <person name="Shea T."/>
            <person name="Young S.K."/>
            <person name="Zeng Q."/>
            <person name="Koehrsen M."/>
            <person name="Haas B."/>
            <person name="Borodovsky M."/>
            <person name="Guigo R."/>
            <person name="Alvarado L."/>
            <person name="Berlin A."/>
            <person name="Borenstein D."/>
            <person name="Chen Z."/>
            <person name="Engels R."/>
            <person name="Freedman E."/>
            <person name="Gellesch M."/>
            <person name="Goldberg J."/>
            <person name="Griggs A."/>
            <person name="Gujja S."/>
            <person name="Heiman D."/>
            <person name="Hepburn T."/>
            <person name="Howarth C."/>
            <person name="Jen D."/>
            <person name="Larson L."/>
            <person name="Lewis B."/>
            <person name="Mehta T."/>
            <person name="Park D."/>
            <person name="Pearson M."/>
            <person name="Roberts A."/>
            <person name="Saif S."/>
            <person name="Shenoy N."/>
            <person name="Sisk P."/>
            <person name="Stolte C."/>
            <person name="Sykes S."/>
            <person name="Walk T."/>
            <person name="White J."/>
            <person name="Yandava C."/>
            <person name="Burger G."/>
            <person name="Gray M.W."/>
            <person name="Holland P.W.H."/>
            <person name="King N."/>
            <person name="Lang F.B.F."/>
            <person name="Roger A.J."/>
            <person name="Ruiz-Trillo I."/>
            <person name="Lander E."/>
            <person name="Nusbaum C."/>
        </authorList>
    </citation>
    <scope>NUCLEOTIDE SEQUENCE [LARGE SCALE GENOMIC DNA]</scope>
    <source>
        <strain evidence="3">ATCC 38327</strain>
    </source>
</reference>
<reference evidence="2 3" key="1">
    <citation type="submission" date="2009-11" db="EMBL/GenBank/DDBJ databases">
        <title>Annotation of Allomyces macrogynus ATCC 38327.</title>
        <authorList>
            <consortium name="The Broad Institute Genome Sequencing Platform"/>
            <person name="Russ C."/>
            <person name="Cuomo C."/>
            <person name="Burger G."/>
            <person name="Gray M.W."/>
            <person name="Holland P.W.H."/>
            <person name="King N."/>
            <person name="Lang F.B.F."/>
            <person name="Roger A.J."/>
            <person name="Ruiz-Trillo I."/>
            <person name="Young S.K."/>
            <person name="Zeng Q."/>
            <person name="Gargeya S."/>
            <person name="Fitzgerald M."/>
            <person name="Haas B."/>
            <person name="Abouelleil A."/>
            <person name="Alvarado L."/>
            <person name="Arachchi H.M."/>
            <person name="Berlin A."/>
            <person name="Chapman S.B."/>
            <person name="Gearin G."/>
            <person name="Goldberg J."/>
            <person name="Griggs A."/>
            <person name="Gujja S."/>
            <person name="Hansen M."/>
            <person name="Heiman D."/>
            <person name="Howarth C."/>
            <person name="Larimer J."/>
            <person name="Lui A."/>
            <person name="MacDonald P.J.P."/>
            <person name="McCowen C."/>
            <person name="Montmayeur A."/>
            <person name="Murphy C."/>
            <person name="Neiman D."/>
            <person name="Pearson M."/>
            <person name="Priest M."/>
            <person name="Roberts A."/>
            <person name="Saif S."/>
            <person name="Shea T."/>
            <person name="Sisk P."/>
            <person name="Stolte C."/>
            <person name="Sykes S."/>
            <person name="Wortman J."/>
            <person name="Nusbaum C."/>
            <person name="Birren B."/>
        </authorList>
    </citation>
    <scope>NUCLEOTIDE SEQUENCE [LARGE SCALE GENOMIC DNA]</scope>
    <source>
        <strain evidence="2 3">ATCC 38327</strain>
    </source>
</reference>
<accession>A0A0L0SXV4</accession>
<sequence length="459" mass="48320">MTVLKATFVNASDADLVRGHLCKARSRRVGAVLLGRRVEAARRLVARRWHEDTYVAEARSAVESGSTTDLVRGYCSEAGLILNVPETQVEGFFALLLALVNVTAAGDDKLEADLLGRIAKSIEDANVDKGVAKLKLLTHAFNAAAASSPVRLTLYTAIVKSAAKHGELKALAASVAHIPTWAAQWTVSTADVTTLLSLIDEKYLAAGLFEDAFTALVAHLNYLADAVKADKAVVEPVLTRAVLAGLAPPTKVLDLSPAFVSPAAAAVSGSAAYKLLAAYVHGDLLGYKAVEKDLATLASKAAVKALPAPAALQAAALGKVRQLYLTTLPLGTPVPLATIAKDMGVQDARDVEAVAISAVANGVIEGKLDGIQKTLTLTSAFKPHFTVADWERLLADLHAWKAGLVRVHKAIDALTMVDEFDDADVDDLDLGSGYDMADDGFEAPRAELGEDDDDMGVDE</sequence>
<evidence type="ECO:0000313" key="2">
    <source>
        <dbReference type="EMBL" id="KNE67326.1"/>
    </source>
</evidence>
<feature type="region of interest" description="Disordered" evidence="1">
    <location>
        <begin position="435"/>
        <end position="459"/>
    </location>
</feature>
<feature type="compositionally biased region" description="Acidic residues" evidence="1">
    <location>
        <begin position="449"/>
        <end position="459"/>
    </location>
</feature>
<dbReference type="EMBL" id="GG745353">
    <property type="protein sequence ID" value="KNE67326.1"/>
    <property type="molecule type" value="Genomic_DNA"/>
</dbReference>